<keyword evidence="5" id="KW-1185">Reference proteome</keyword>
<evidence type="ECO:0000259" key="3">
    <source>
        <dbReference type="Pfam" id="PF20684"/>
    </source>
</evidence>
<feature type="compositionally biased region" description="Polar residues" evidence="1">
    <location>
        <begin position="361"/>
        <end position="386"/>
    </location>
</feature>
<feature type="domain" description="Rhodopsin" evidence="3">
    <location>
        <begin position="47"/>
        <end position="279"/>
    </location>
</feature>
<dbReference type="Pfam" id="PF20684">
    <property type="entry name" value="Fung_rhodopsin"/>
    <property type="match status" value="1"/>
</dbReference>
<dbReference type="Proteomes" id="UP001305779">
    <property type="component" value="Unassembled WGS sequence"/>
</dbReference>
<feature type="transmembrane region" description="Helical" evidence="2">
    <location>
        <begin position="66"/>
        <end position="87"/>
    </location>
</feature>
<feature type="region of interest" description="Disordered" evidence="1">
    <location>
        <begin position="404"/>
        <end position="429"/>
    </location>
</feature>
<protein>
    <recommendedName>
        <fullName evidence="3">Rhodopsin domain-containing protein</fullName>
    </recommendedName>
</protein>
<reference evidence="4 5" key="1">
    <citation type="journal article" date="2023" name="G3 (Bethesda)">
        <title>A chromosome-level genome assembly of Zasmidium syzygii isolated from banana leaves.</title>
        <authorList>
            <person name="van Westerhoven A.C."/>
            <person name="Mehrabi R."/>
            <person name="Talebi R."/>
            <person name="Steentjes M.B.F."/>
            <person name="Corcolon B."/>
            <person name="Chong P.A."/>
            <person name="Kema G.H.J."/>
            <person name="Seidl M.F."/>
        </authorList>
    </citation>
    <scope>NUCLEOTIDE SEQUENCE [LARGE SCALE GENOMIC DNA]</scope>
    <source>
        <strain evidence="4 5">P124</strain>
    </source>
</reference>
<evidence type="ECO:0000256" key="2">
    <source>
        <dbReference type="SAM" id="Phobius"/>
    </source>
</evidence>
<keyword evidence="2" id="KW-1133">Transmembrane helix</keyword>
<feature type="transmembrane region" description="Helical" evidence="2">
    <location>
        <begin position="218"/>
        <end position="238"/>
    </location>
</feature>
<feature type="transmembrane region" description="Helical" evidence="2">
    <location>
        <begin position="140"/>
        <end position="161"/>
    </location>
</feature>
<sequence length="429" mass="46322">MASPAPTDLPDGYKKPLLPFDGNHRGAGIHICNGFGLTVILITLAIRGHIRHRVAPPWTYDDHALAAATILGIIQCLIVFVEVRDGFGTSLDLLAPEQLLTVQKLGYVADILYIVAIYTGKISVVLLFKRIIAERMHQIVAWSVFGSCCLLGFISIFLTALRCDISQPWLQVEANCPSLVGQWSTVAAFDIVTELSLFFISILLVYGLHTKAKNKGRVVLAFGIRLPIIAIIILRLIYLKTELHSPDPTLDGVPASILTQVEIFYNLITATVPCLRPFLAGFTTNFGAIGSGTVLAGSQIGIGGSKNSQSNSKSGSFALSSLASRNRISALKEKILPSSQSTTNEDVREEDDSWRPDTRNVETTVTRGSSGNLNGMGNDASSVASDESTRMIIKKEVQFSVGSVRDQRGGHLDVPEEGASGRDSCDLRA</sequence>
<feature type="compositionally biased region" description="Basic and acidic residues" evidence="1">
    <location>
        <begin position="405"/>
        <end position="429"/>
    </location>
</feature>
<accession>A0ABR0E1R7</accession>
<evidence type="ECO:0000313" key="4">
    <source>
        <dbReference type="EMBL" id="KAK4495357.1"/>
    </source>
</evidence>
<dbReference type="InterPro" id="IPR049326">
    <property type="entry name" value="Rhodopsin_dom_fungi"/>
</dbReference>
<keyword evidence="2" id="KW-0472">Membrane</keyword>
<proteinExistence type="predicted"/>
<dbReference type="EMBL" id="JAXOVC010000012">
    <property type="protein sequence ID" value="KAK4495357.1"/>
    <property type="molecule type" value="Genomic_DNA"/>
</dbReference>
<gene>
    <name evidence="4" type="ORF">PRZ48_013688</name>
</gene>
<feature type="transmembrane region" description="Helical" evidence="2">
    <location>
        <begin position="181"/>
        <end position="206"/>
    </location>
</feature>
<name>A0ABR0E1R7_ZASCE</name>
<evidence type="ECO:0000256" key="1">
    <source>
        <dbReference type="SAM" id="MobiDB-lite"/>
    </source>
</evidence>
<dbReference type="PANTHER" id="PTHR39614:SF2">
    <property type="entry name" value="INTEGRAL MEMBRANE PROTEIN"/>
    <property type="match status" value="1"/>
</dbReference>
<evidence type="ECO:0000313" key="5">
    <source>
        <dbReference type="Proteomes" id="UP001305779"/>
    </source>
</evidence>
<organism evidence="4 5">
    <name type="scientific">Zasmidium cellare</name>
    <name type="common">Wine cellar mold</name>
    <name type="synonym">Racodium cellare</name>
    <dbReference type="NCBI Taxonomy" id="395010"/>
    <lineage>
        <taxon>Eukaryota</taxon>
        <taxon>Fungi</taxon>
        <taxon>Dikarya</taxon>
        <taxon>Ascomycota</taxon>
        <taxon>Pezizomycotina</taxon>
        <taxon>Dothideomycetes</taxon>
        <taxon>Dothideomycetidae</taxon>
        <taxon>Mycosphaerellales</taxon>
        <taxon>Mycosphaerellaceae</taxon>
        <taxon>Zasmidium</taxon>
    </lineage>
</organism>
<feature type="transmembrane region" description="Helical" evidence="2">
    <location>
        <begin position="27"/>
        <end position="46"/>
    </location>
</feature>
<feature type="region of interest" description="Disordered" evidence="1">
    <location>
        <begin position="335"/>
        <end position="387"/>
    </location>
</feature>
<comment type="caution">
    <text evidence="4">The sequence shown here is derived from an EMBL/GenBank/DDBJ whole genome shotgun (WGS) entry which is preliminary data.</text>
</comment>
<dbReference type="PANTHER" id="PTHR39614">
    <property type="entry name" value="INTEGRAL MEMBRANE PROTEIN"/>
    <property type="match status" value="1"/>
</dbReference>
<keyword evidence="2" id="KW-0812">Transmembrane</keyword>
<feature type="transmembrane region" description="Helical" evidence="2">
    <location>
        <begin position="107"/>
        <end position="128"/>
    </location>
</feature>